<dbReference type="EMBL" id="JAAGOH010000059">
    <property type="protein sequence ID" value="NDY94008.1"/>
    <property type="molecule type" value="Genomic_DNA"/>
</dbReference>
<dbReference type="SUPFAM" id="SSF52091">
    <property type="entry name" value="SpoIIaa-like"/>
    <property type="match status" value="1"/>
</dbReference>
<dbReference type="CDD" id="cd07043">
    <property type="entry name" value="STAS_anti-anti-sigma_factors"/>
    <property type="match status" value="1"/>
</dbReference>
<dbReference type="NCBIfam" id="TIGR00377">
    <property type="entry name" value="ant_ant_sig"/>
    <property type="match status" value="1"/>
</dbReference>
<dbReference type="AlphaFoldDB" id="A0A7C9PK87"/>
<reference evidence="4 5" key="1">
    <citation type="submission" date="2020-02" db="EMBL/GenBank/DDBJ databases">
        <title>Ideonella bacterium strain TBM-1.</title>
        <authorList>
            <person name="Chen W.-M."/>
        </authorList>
    </citation>
    <scope>NUCLEOTIDE SEQUENCE [LARGE SCALE GENOMIC DNA]</scope>
    <source>
        <strain evidence="4 5">TBM-1</strain>
    </source>
</reference>
<dbReference type="InterPro" id="IPR003658">
    <property type="entry name" value="Anti-sigma_ant"/>
</dbReference>
<dbReference type="PANTHER" id="PTHR33495">
    <property type="entry name" value="ANTI-SIGMA FACTOR ANTAGONIST TM_1081-RELATED-RELATED"/>
    <property type="match status" value="1"/>
</dbReference>
<dbReference type="InterPro" id="IPR002645">
    <property type="entry name" value="STAS_dom"/>
</dbReference>
<evidence type="ECO:0000256" key="1">
    <source>
        <dbReference type="ARBA" id="ARBA00009013"/>
    </source>
</evidence>
<proteinExistence type="inferred from homology"/>
<dbReference type="Pfam" id="PF01740">
    <property type="entry name" value="STAS"/>
    <property type="match status" value="1"/>
</dbReference>
<dbReference type="PROSITE" id="PS50801">
    <property type="entry name" value="STAS"/>
    <property type="match status" value="1"/>
</dbReference>
<gene>
    <name evidence="4" type="ORF">G3A44_22715</name>
</gene>
<dbReference type="InterPro" id="IPR036513">
    <property type="entry name" value="STAS_dom_sf"/>
</dbReference>
<organism evidence="4 5">
    <name type="scientific">Ideonella livida</name>
    <dbReference type="NCBI Taxonomy" id="2707176"/>
    <lineage>
        <taxon>Bacteria</taxon>
        <taxon>Pseudomonadati</taxon>
        <taxon>Pseudomonadota</taxon>
        <taxon>Betaproteobacteria</taxon>
        <taxon>Burkholderiales</taxon>
        <taxon>Sphaerotilaceae</taxon>
        <taxon>Ideonella</taxon>
    </lineage>
</organism>
<comment type="similarity">
    <text evidence="1 2">Belongs to the anti-sigma-factor antagonist family.</text>
</comment>
<evidence type="ECO:0000313" key="5">
    <source>
        <dbReference type="Proteomes" id="UP000484255"/>
    </source>
</evidence>
<evidence type="ECO:0000313" key="4">
    <source>
        <dbReference type="EMBL" id="NDY94008.1"/>
    </source>
</evidence>
<dbReference type="Proteomes" id="UP000484255">
    <property type="component" value="Unassembled WGS sequence"/>
</dbReference>
<dbReference type="GO" id="GO:0043856">
    <property type="term" value="F:anti-sigma factor antagonist activity"/>
    <property type="evidence" value="ECO:0007669"/>
    <property type="project" value="InterPro"/>
</dbReference>
<sequence>MSLEHKILQHGATQLLALSGRVDSASAAQLEGALQPLFTQPAQQAVLDLSGLDYISSAGLRVILMAAKQARASQGRLLLCGLLPQVREVFAVSGFLKILSVVPTLHEALGELSAPPAPAAPA</sequence>
<evidence type="ECO:0000259" key="3">
    <source>
        <dbReference type="PROSITE" id="PS50801"/>
    </source>
</evidence>
<dbReference type="RefSeq" id="WP_163460029.1">
    <property type="nucleotide sequence ID" value="NZ_JAAGOH010000059.1"/>
</dbReference>
<evidence type="ECO:0000256" key="2">
    <source>
        <dbReference type="RuleBase" id="RU003749"/>
    </source>
</evidence>
<feature type="domain" description="STAS" evidence="3">
    <location>
        <begin position="3"/>
        <end position="112"/>
    </location>
</feature>
<name>A0A7C9PK87_9BURK</name>
<keyword evidence="5" id="KW-1185">Reference proteome</keyword>
<dbReference type="Gene3D" id="3.30.750.24">
    <property type="entry name" value="STAS domain"/>
    <property type="match status" value="1"/>
</dbReference>
<accession>A0A7C9PK87</accession>
<comment type="caution">
    <text evidence="4">The sequence shown here is derived from an EMBL/GenBank/DDBJ whole genome shotgun (WGS) entry which is preliminary data.</text>
</comment>
<protein>
    <recommendedName>
        <fullName evidence="2">Anti-sigma factor antagonist</fullName>
    </recommendedName>
</protein>